<dbReference type="SUPFAM" id="SSF50037">
    <property type="entry name" value="C-terminal domain of transcriptional repressors"/>
    <property type="match status" value="1"/>
</dbReference>
<feature type="domain" description="BPL/LPL catalytic" evidence="7">
    <location>
        <begin position="19"/>
        <end position="207"/>
    </location>
</feature>
<dbReference type="NCBIfam" id="TIGR00121">
    <property type="entry name" value="birA_ligase"/>
    <property type="match status" value="1"/>
</dbReference>
<dbReference type="InterPro" id="IPR045864">
    <property type="entry name" value="aa-tRNA-synth_II/BPL/LPL"/>
</dbReference>
<dbReference type="PROSITE" id="PS51733">
    <property type="entry name" value="BPL_LPL_CATALYTIC"/>
    <property type="match status" value="1"/>
</dbReference>
<keyword evidence="9" id="KW-1185">Reference proteome</keyword>
<comment type="catalytic activity">
    <reaction evidence="6">
        <text>biotin + L-lysyl-[protein] + ATP = N(6)-biotinyl-L-lysyl-[protein] + AMP + diphosphate + H(+)</text>
        <dbReference type="Rhea" id="RHEA:11756"/>
        <dbReference type="Rhea" id="RHEA-COMP:9752"/>
        <dbReference type="Rhea" id="RHEA-COMP:10505"/>
        <dbReference type="ChEBI" id="CHEBI:15378"/>
        <dbReference type="ChEBI" id="CHEBI:29969"/>
        <dbReference type="ChEBI" id="CHEBI:30616"/>
        <dbReference type="ChEBI" id="CHEBI:33019"/>
        <dbReference type="ChEBI" id="CHEBI:57586"/>
        <dbReference type="ChEBI" id="CHEBI:83144"/>
        <dbReference type="ChEBI" id="CHEBI:456215"/>
        <dbReference type="EC" id="6.3.4.15"/>
    </reaction>
</comment>
<dbReference type="GO" id="GO:0004077">
    <property type="term" value="F:biotin--[biotin carboxyl-carrier protein] ligase activity"/>
    <property type="evidence" value="ECO:0007669"/>
    <property type="project" value="UniProtKB-EC"/>
</dbReference>
<dbReference type="GO" id="GO:0005737">
    <property type="term" value="C:cytoplasm"/>
    <property type="evidence" value="ECO:0007669"/>
    <property type="project" value="TreeGrafter"/>
</dbReference>
<dbReference type="InterPro" id="IPR004408">
    <property type="entry name" value="Biotin_CoA_COase_ligase"/>
</dbReference>
<dbReference type="EMBL" id="FPBD01000004">
    <property type="protein sequence ID" value="SFT90579.1"/>
    <property type="molecule type" value="Genomic_DNA"/>
</dbReference>
<dbReference type="Proteomes" id="UP000183371">
    <property type="component" value="Unassembled WGS sequence"/>
</dbReference>
<keyword evidence="1 8" id="KW-0436">Ligase</keyword>
<dbReference type="RefSeq" id="WP_208609005.1">
    <property type="nucleotide sequence ID" value="NZ_FPBD01000004.1"/>
</dbReference>
<dbReference type="PANTHER" id="PTHR12835">
    <property type="entry name" value="BIOTIN PROTEIN LIGASE"/>
    <property type="match status" value="1"/>
</dbReference>
<dbReference type="Pfam" id="PF02237">
    <property type="entry name" value="BPL_C"/>
    <property type="match status" value="1"/>
</dbReference>
<organism evidence="8 9">
    <name type="scientific">Pseudovibrio denitrificans</name>
    <dbReference type="NCBI Taxonomy" id="258256"/>
    <lineage>
        <taxon>Bacteria</taxon>
        <taxon>Pseudomonadati</taxon>
        <taxon>Pseudomonadota</taxon>
        <taxon>Alphaproteobacteria</taxon>
        <taxon>Hyphomicrobiales</taxon>
        <taxon>Stappiaceae</taxon>
        <taxon>Pseudovibrio</taxon>
    </lineage>
</organism>
<dbReference type="Pfam" id="PF03099">
    <property type="entry name" value="BPL_LplA_LipB"/>
    <property type="match status" value="1"/>
</dbReference>
<evidence type="ECO:0000256" key="4">
    <source>
        <dbReference type="ARBA" id="ARBA00023267"/>
    </source>
</evidence>
<dbReference type="InterPro" id="IPR004143">
    <property type="entry name" value="BPL_LPL_catalytic"/>
</dbReference>
<dbReference type="Gene3D" id="2.30.30.100">
    <property type="match status" value="1"/>
</dbReference>
<evidence type="ECO:0000256" key="3">
    <source>
        <dbReference type="ARBA" id="ARBA00022840"/>
    </source>
</evidence>
<keyword evidence="2" id="KW-0547">Nucleotide-binding</keyword>
<dbReference type="SUPFAM" id="SSF55681">
    <property type="entry name" value="Class II aaRS and biotin synthetases"/>
    <property type="match status" value="1"/>
</dbReference>
<evidence type="ECO:0000313" key="8">
    <source>
        <dbReference type="EMBL" id="SFT90579.1"/>
    </source>
</evidence>
<dbReference type="GO" id="GO:0005524">
    <property type="term" value="F:ATP binding"/>
    <property type="evidence" value="ECO:0007669"/>
    <property type="project" value="UniProtKB-KW"/>
</dbReference>
<proteinExistence type="predicted"/>
<evidence type="ECO:0000256" key="2">
    <source>
        <dbReference type="ARBA" id="ARBA00022741"/>
    </source>
</evidence>
<dbReference type="AlphaFoldDB" id="A0A1I7BTW7"/>
<dbReference type="InterPro" id="IPR003142">
    <property type="entry name" value="BPL_C"/>
</dbReference>
<name>A0A1I7BTW7_9HYPH</name>
<dbReference type="Gene3D" id="3.30.930.10">
    <property type="entry name" value="Bira Bifunctional Protein, Domain 2"/>
    <property type="match status" value="1"/>
</dbReference>
<dbReference type="CDD" id="cd16442">
    <property type="entry name" value="BPL"/>
    <property type="match status" value="1"/>
</dbReference>
<dbReference type="InterPro" id="IPR008988">
    <property type="entry name" value="Transcriptional_repressor_C"/>
</dbReference>
<evidence type="ECO:0000256" key="6">
    <source>
        <dbReference type="ARBA" id="ARBA00047846"/>
    </source>
</evidence>
<dbReference type="EC" id="6.3.4.15" evidence="5"/>
<accession>A0A1I7BTW7</accession>
<dbReference type="PANTHER" id="PTHR12835:SF5">
    <property type="entry name" value="BIOTIN--PROTEIN LIGASE"/>
    <property type="match status" value="1"/>
</dbReference>
<evidence type="ECO:0000256" key="5">
    <source>
        <dbReference type="ARBA" id="ARBA00024227"/>
    </source>
</evidence>
<evidence type="ECO:0000259" key="7">
    <source>
        <dbReference type="PROSITE" id="PS51733"/>
    </source>
</evidence>
<evidence type="ECO:0000313" key="9">
    <source>
        <dbReference type="Proteomes" id="UP000183371"/>
    </source>
</evidence>
<protein>
    <recommendedName>
        <fullName evidence="5">biotin--[biotin carboxyl-carrier protein] ligase</fullName>
        <ecNumber evidence="5">6.3.4.15</ecNumber>
    </recommendedName>
</protein>
<sequence>MLLPTQLAFCSSASMMNLGQLKDEGPVRSAPGFCFEHYDQIGSTNTYGLQKARDGHPGNLWVRSDIQVTGRGRRGREWTSEAGNLFASVLLRVDVQNEKIVQLPFVAALALGEAIERATGAHNLAQLKWPNDVLIDGQKVSGILLESESGPNGELCLVCGFGVNVSHHPDLGDYAVTDLRSMGYMCDPSQVFDALAQSFARWLETWKAASGFEEIRSAWLRRAVGRGKPIRVRLSNEEFSGVFIDIDQMGRLIVKLDHGGERLVTAGDVFFS</sequence>
<keyword evidence="4" id="KW-0092">Biotin</keyword>
<reference evidence="9" key="1">
    <citation type="submission" date="2016-10" db="EMBL/GenBank/DDBJ databases">
        <authorList>
            <person name="Varghese N."/>
            <person name="Submissions S."/>
        </authorList>
    </citation>
    <scope>NUCLEOTIDE SEQUENCE [LARGE SCALE GENOMIC DNA]</scope>
    <source>
        <strain evidence="9">DSM 17465</strain>
    </source>
</reference>
<gene>
    <name evidence="8" type="ORF">SAMN05444141_104325</name>
</gene>
<evidence type="ECO:0000256" key="1">
    <source>
        <dbReference type="ARBA" id="ARBA00022598"/>
    </source>
</evidence>
<keyword evidence="3" id="KW-0067">ATP-binding</keyword>